<dbReference type="Proteomes" id="UP000265882">
    <property type="component" value="Unassembled WGS sequence"/>
</dbReference>
<dbReference type="GO" id="GO:0006779">
    <property type="term" value="P:porphyrin-containing compound biosynthetic process"/>
    <property type="evidence" value="ECO:0007669"/>
    <property type="project" value="InterPro"/>
</dbReference>
<evidence type="ECO:0000313" key="2">
    <source>
        <dbReference type="EMBL" id="RJP19173.1"/>
    </source>
</evidence>
<reference evidence="2 3" key="1">
    <citation type="journal article" date="2017" name="ISME J.">
        <title>Energy and carbon metabolisms in a deep terrestrial subsurface fluid microbial community.</title>
        <authorList>
            <person name="Momper L."/>
            <person name="Jungbluth S.P."/>
            <person name="Lee M.D."/>
            <person name="Amend J.P."/>
        </authorList>
    </citation>
    <scope>NUCLEOTIDE SEQUENCE [LARGE SCALE GENOMIC DNA]</scope>
    <source>
        <strain evidence="2">SURF_5</strain>
    </source>
</reference>
<dbReference type="SUPFAM" id="SSF51726">
    <property type="entry name" value="UROD/MetE-like"/>
    <property type="match status" value="1"/>
</dbReference>
<name>A0A3A4NDB4_ABYX5</name>
<protein>
    <recommendedName>
        <fullName evidence="1">Uroporphyrinogen decarboxylase (URO-D) domain-containing protein</fullName>
    </recommendedName>
</protein>
<dbReference type="InterPro" id="IPR038071">
    <property type="entry name" value="UROD/MetE-like_sf"/>
</dbReference>
<feature type="domain" description="Uroporphyrinogen decarboxylase (URO-D)" evidence="1">
    <location>
        <begin position="174"/>
        <end position="363"/>
    </location>
</feature>
<comment type="caution">
    <text evidence="2">The sequence shown here is derived from an EMBL/GenBank/DDBJ whole genome shotgun (WGS) entry which is preliminary data.</text>
</comment>
<organism evidence="2 3">
    <name type="scientific">Abyssobacteria bacterium (strain SURF_5)</name>
    <dbReference type="NCBI Taxonomy" id="2093360"/>
    <lineage>
        <taxon>Bacteria</taxon>
        <taxon>Pseudomonadati</taxon>
        <taxon>Candidatus Hydrogenedentota</taxon>
        <taxon>Candidatus Abyssobacteria</taxon>
    </lineage>
</organism>
<dbReference type="InterPro" id="IPR052024">
    <property type="entry name" value="Methanogen_methyltrans"/>
</dbReference>
<accession>A0A3A4NDB4</accession>
<evidence type="ECO:0000259" key="1">
    <source>
        <dbReference type="Pfam" id="PF01208"/>
    </source>
</evidence>
<dbReference type="Gene3D" id="3.20.20.210">
    <property type="match status" value="1"/>
</dbReference>
<sequence>MKEDLMTGRERILTALARRQPDRVPVFELAYNEPSIIGIARHFTDKLPPLKPASEMSPEELFQIFDALVCFIEELDIEGLTTRVLEHLEPLGNGYCRNSWGVVVKANPFGLAFPMEGPIKSPSDLRNYSLPKVDPDIDLMMLSMAKARLGSKRSIVFATHDCFGPSWRLRGSLERLLIDYFEYPQLAHDLARMTVEHHKELVSAAIEAGADAIVLEDDLAFNTNTLMSPAQFDEFIGPYQKEVVDLAHQKGAKVIKHSDGNLWPILDRLIANGFDGIHPLQPQAGMDLKRVKTYCGDRVCLLGNIDCIDLLPSGTEEEVEQAVKQAIADAAPGGGYIITSSNTIHPGCKPENYIAMVRAARKYGVYC</sequence>
<dbReference type="InterPro" id="IPR000257">
    <property type="entry name" value="Uroporphyrinogen_deCOase"/>
</dbReference>
<dbReference type="PANTHER" id="PTHR47099:SF1">
    <property type="entry name" value="METHYLCOBAMIDE:COM METHYLTRANSFERASE MTBA"/>
    <property type="match status" value="1"/>
</dbReference>
<dbReference type="EMBL" id="QZKU01000092">
    <property type="protein sequence ID" value="RJP19173.1"/>
    <property type="molecule type" value="Genomic_DNA"/>
</dbReference>
<dbReference type="Pfam" id="PF01208">
    <property type="entry name" value="URO-D"/>
    <property type="match status" value="1"/>
</dbReference>
<dbReference type="AlphaFoldDB" id="A0A3A4NDB4"/>
<proteinExistence type="predicted"/>
<dbReference type="GO" id="GO:0004853">
    <property type="term" value="F:uroporphyrinogen decarboxylase activity"/>
    <property type="evidence" value="ECO:0007669"/>
    <property type="project" value="InterPro"/>
</dbReference>
<evidence type="ECO:0000313" key="3">
    <source>
        <dbReference type="Proteomes" id="UP000265882"/>
    </source>
</evidence>
<gene>
    <name evidence="2" type="ORF">C4520_13370</name>
</gene>
<dbReference type="PANTHER" id="PTHR47099">
    <property type="entry name" value="METHYLCOBAMIDE:COM METHYLTRANSFERASE MTBA"/>
    <property type="match status" value="1"/>
</dbReference>